<organism evidence="2 3">
    <name type="scientific">Corynebacterium choanae</name>
    <dbReference type="NCBI Taxonomy" id="1862358"/>
    <lineage>
        <taxon>Bacteria</taxon>
        <taxon>Bacillati</taxon>
        <taxon>Actinomycetota</taxon>
        <taxon>Actinomycetes</taxon>
        <taxon>Mycobacteriales</taxon>
        <taxon>Corynebacteriaceae</taxon>
        <taxon>Corynebacterium</taxon>
    </lineage>
</organism>
<evidence type="ECO:0000256" key="1">
    <source>
        <dbReference type="SAM" id="Phobius"/>
    </source>
</evidence>
<gene>
    <name evidence="2" type="ORF">CCHOA_09270</name>
</gene>
<feature type="transmembrane region" description="Helical" evidence="1">
    <location>
        <begin position="216"/>
        <end position="235"/>
    </location>
</feature>
<dbReference type="AlphaFoldDB" id="A0A3G6J846"/>
<accession>A0A3G6J846</accession>
<proteinExistence type="predicted"/>
<reference evidence="2 3" key="1">
    <citation type="submission" date="2018-11" db="EMBL/GenBank/DDBJ databases">
        <authorList>
            <person name="Kleinhagauer T."/>
            <person name="Glaeser S.P."/>
            <person name="Spergser J."/>
            <person name="Ruckert C."/>
            <person name="Kaempfer P."/>
            <person name="Busse H.-J."/>
        </authorList>
    </citation>
    <scope>NUCLEOTIDE SEQUENCE [LARGE SCALE GENOMIC DNA]</scope>
    <source>
        <strain evidence="2 3">200CH</strain>
    </source>
</reference>
<feature type="transmembrane region" description="Helical" evidence="1">
    <location>
        <begin position="128"/>
        <end position="145"/>
    </location>
</feature>
<keyword evidence="1" id="KW-0472">Membrane</keyword>
<protein>
    <submittedName>
        <fullName evidence="2">Uncharacterized protein</fullName>
    </submittedName>
</protein>
<keyword evidence="3" id="KW-1185">Reference proteome</keyword>
<dbReference type="KEGG" id="ccho:CCHOA_09270"/>
<keyword evidence="1" id="KW-0812">Transmembrane</keyword>
<name>A0A3G6J846_9CORY</name>
<sequence length="250" mass="27801">MSANICSIIDKYRRLGDISCAINTTTHHPQIPPARACHHHLPRNSTLIQQSFTLDTLDTLGSASLFLSRSTPTLHIAMLCQHRIIRGSINAISPADNFATATPLPTTLPDMSYLTTMRSHVTPIPTPVIVRLVTSALFASTWPILTSDLSNTSRALITMGLVAAGTLMVYGHPYRKAIRAYIEQHNNSYKPNPATLLPLFPLWLALMVAPAITPLAWGWMLVGWILIFWWLWTVFPHIDGTRALAYLDKQ</sequence>
<feature type="transmembrane region" description="Helical" evidence="1">
    <location>
        <begin position="192"/>
        <end position="210"/>
    </location>
</feature>
<evidence type="ECO:0000313" key="2">
    <source>
        <dbReference type="EMBL" id="AZA14237.1"/>
    </source>
</evidence>
<evidence type="ECO:0000313" key="3">
    <source>
        <dbReference type="Proteomes" id="UP000269019"/>
    </source>
</evidence>
<dbReference type="EMBL" id="CP033896">
    <property type="protein sequence ID" value="AZA14237.1"/>
    <property type="molecule type" value="Genomic_DNA"/>
</dbReference>
<feature type="transmembrane region" description="Helical" evidence="1">
    <location>
        <begin position="151"/>
        <end position="171"/>
    </location>
</feature>
<keyword evidence="1" id="KW-1133">Transmembrane helix</keyword>
<dbReference type="Proteomes" id="UP000269019">
    <property type="component" value="Chromosome"/>
</dbReference>